<proteinExistence type="predicted"/>
<dbReference type="PANTHER" id="PTHR34709:SF57">
    <property type="entry name" value="F-BOX DOMAIN-CONTAINING PROTEIN"/>
    <property type="match status" value="1"/>
</dbReference>
<dbReference type="Pfam" id="PF12937">
    <property type="entry name" value="F-box-like"/>
    <property type="match status" value="1"/>
</dbReference>
<sequence length="310" mass="35145">MKIWCCLWFIDDGEDGNNREGTMKEGFLANVDDIEGNIVNDGDGEASAVSLNRTVNGQRQGDETLLPFQENFTSMRYGGNWVDPMWRHSVVWLRSSLGETSSSASATVEDSDHRDSHHKRAKFDTFHHEGTSNNGVFYHNSMLNNGSDAHPFDDNGGKDEEDEGELRGAGFEIRMDLTDDLLHMVFSFLDHRNLCNAAMVCRQWRSASAHEDFWRCLNFEKRDISLEQFDDMCRRYPNATEVNLIGTPSMNHLVMKAVYSLRNLEALTLGKGQIGDAFFSMQIPINHDRLCDLKVTKMPCDAVYPSGAHY</sequence>
<dbReference type="Proteomes" id="UP001396334">
    <property type="component" value="Unassembled WGS sequence"/>
</dbReference>
<dbReference type="PROSITE" id="PS50181">
    <property type="entry name" value="FBOX"/>
    <property type="match status" value="1"/>
</dbReference>
<dbReference type="InterPro" id="IPR032675">
    <property type="entry name" value="LRR_dom_sf"/>
</dbReference>
<evidence type="ECO:0000313" key="3">
    <source>
        <dbReference type="Proteomes" id="UP001396334"/>
    </source>
</evidence>
<dbReference type="SUPFAM" id="SSF81383">
    <property type="entry name" value="F-box domain"/>
    <property type="match status" value="1"/>
</dbReference>
<dbReference type="EMBL" id="JBBPBN010000192">
    <property type="protein sequence ID" value="KAK8973186.1"/>
    <property type="molecule type" value="Genomic_DNA"/>
</dbReference>
<comment type="caution">
    <text evidence="2">The sequence shown here is derived from an EMBL/GenBank/DDBJ whole genome shotgun (WGS) entry which is preliminary data.</text>
</comment>
<dbReference type="CDD" id="cd22109">
    <property type="entry name" value="F-box_FBXO41"/>
    <property type="match status" value="1"/>
</dbReference>
<dbReference type="SMART" id="SM00256">
    <property type="entry name" value="FBOX"/>
    <property type="match status" value="1"/>
</dbReference>
<dbReference type="PANTHER" id="PTHR34709">
    <property type="entry name" value="OS10G0396666 PROTEIN"/>
    <property type="match status" value="1"/>
</dbReference>
<organism evidence="2 3">
    <name type="scientific">Hibiscus sabdariffa</name>
    <name type="common">roselle</name>
    <dbReference type="NCBI Taxonomy" id="183260"/>
    <lineage>
        <taxon>Eukaryota</taxon>
        <taxon>Viridiplantae</taxon>
        <taxon>Streptophyta</taxon>
        <taxon>Embryophyta</taxon>
        <taxon>Tracheophyta</taxon>
        <taxon>Spermatophyta</taxon>
        <taxon>Magnoliopsida</taxon>
        <taxon>eudicotyledons</taxon>
        <taxon>Gunneridae</taxon>
        <taxon>Pentapetalae</taxon>
        <taxon>rosids</taxon>
        <taxon>malvids</taxon>
        <taxon>Malvales</taxon>
        <taxon>Malvaceae</taxon>
        <taxon>Malvoideae</taxon>
        <taxon>Hibiscus</taxon>
    </lineage>
</organism>
<accession>A0ABR2NAQ6</accession>
<keyword evidence="3" id="KW-1185">Reference proteome</keyword>
<evidence type="ECO:0000259" key="1">
    <source>
        <dbReference type="PROSITE" id="PS50181"/>
    </source>
</evidence>
<name>A0ABR2NAQ6_9ROSI</name>
<gene>
    <name evidence="2" type="ORF">V6N11_049533</name>
</gene>
<dbReference type="InterPro" id="IPR055312">
    <property type="entry name" value="FBL15-like"/>
</dbReference>
<dbReference type="InterPro" id="IPR036047">
    <property type="entry name" value="F-box-like_dom_sf"/>
</dbReference>
<feature type="domain" description="F-box" evidence="1">
    <location>
        <begin position="171"/>
        <end position="217"/>
    </location>
</feature>
<dbReference type="InterPro" id="IPR001810">
    <property type="entry name" value="F-box_dom"/>
</dbReference>
<reference evidence="2 3" key="1">
    <citation type="journal article" date="2024" name="G3 (Bethesda)">
        <title>Genome assembly of Hibiscus sabdariffa L. provides insights into metabolisms of medicinal natural products.</title>
        <authorList>
            <person name="Kim T."/>
        </authorList>
    </citation>
    <scope>NUCLEOTIDE SEQUENCE [LARGE SCALE GENOMIC DNA]</scope>
    <source>
        <strain evidence="2">TK-2024</strain>
        <tissue evidence="2">Old leaves</tissue>
    </source>
</reference>
<protein>
    <recommendedName>
        <fullName evidence="1">F-box domain-containing protein</fullName>
    </recommendedName>
</protein>
<dbReference type="Gene3D" id="3.80.10.10">
    <property type="entry name" value="Ribonuclease Inhibitor"/>
    <property type="match status" value="1"/>
</dbReference>
<evidence type="ECO:0000313" key="2">
    <source>
        <dbReference type="EMBL" id="KAK8973186.1"/>
    </source>
</evidence>